<feature type="compositionally biased region" description="Pro residues" evidence="1">
    <location>
        <begin position="219"/>
        <end position="230"/>
    </location>
</feature>
<dbReference type="SUPFAM" id="SSF50729">
    <property type="entry name" value="PH domain-like"/>
    <property type="match status" value="1"/>
</dbReference>
<dbReference type="EMBL" id="GCKF01007248">
    <property type="protein sequence ID" value="JAG99163.1"/>
    <property type="molecule type" value="Transcribed_RNA"/>
</dbReference>
<sequence>MAKDDQSAPEAQPGEEEEAEIAELMLFQTKECYVYMIPPRKSAASYRADEWNVNKWAWEGALRVISKGEECRIKLEDKNTGELYAQAFVRRGQPLPVEPVIDSSRYFALCIEENFGGRMRHAFIGIGFRERPVAYDFQAALYDHVKYLNKKQAAEEMEQQYQTSSSVNYSLKEGQTLKLQLKNPHKGAGTRRSIFFEQELDNISLDESGEKKHPLPSLALPPPPPAPSSPSSPSASYIRSQKNMMSENLSFPSSATQPKSTISSTIDAGEKEGLATKDGDKGQDSFEDDFGDFQTAG</sequence>
<evidence type="ECO:0000256" key="1">
    <source>
        <dbReference type="SAM" id="MobiDB-lite"/>
    </source>
</evidence>
<name>A0A0D6R9R8_ARACU</name>
<feature type="region of interest" description="Disordered" evidence="1">
    <location>
        <begin position="207"/>
        <end position="297"/>
    </location>
</feature>
<dbReference type="GO" id="GO:0006897">
    <property type="term" value="P:endocytosis"/>
    <property type="evidence" value="ECO:0007669"/>
    <property type="project" value="InterPro"/>
</dbReference>
<dbReference type="GO" id="GO:0030125">
    <property type="term" value="C:clathrin vesicle coat"/>
    <property type="evidence" value="ECO:0007669"/>
    <property type="project" value="TreeGrafter"/>
</dbReference>
<dbReference type="Gene3D" id="2.30.29.30">
    <property type="entry name" value="Pleckstrin-homology domain (PH domain)/Phosphotyrosine-binding domain (PTB)"/>
    <property type="match status" value="1"/>
</dbReference>
<dbReference type="Pfam" id="PF07933">
    <property type="entry name" value="DUF1681"/>
    <property type="match status" value="1"/>
</dbReference>
<dbReference type="CDD" id="cd13228">
    <property type="entry name" value="PHear_NECAP"/>
    <property type="match status" value="1"/>
</dbReference>
<feature type="domain" description="NECAP PHear" evidence="2">
    <location>
        <begin position="24"/>
        <end position="182"/>
    </location>
</feature>
<dbReference type="PANTHER" id="PTHR12847:SF9">
    <property type="entry name" value="NECAP-LIKE PROTEIN CG9132"/>
    <property type="match status" value="1"/>
</dbReference>
<evidence type="ECO:0000259" key="2">
    <source>
        <dbReference type="Pfam" id="PF07933"/>
    </source>
</evidence>
<accession>A0A0D6R9R8</accession>
<dbReference type="FunFam" id="2.30.29.30:FF:000150">
    <property type="entry name" value="Adaptin ear-binding coat-associated protein"/>
    <property type="match status" value="1"/>
</dbReference>
<dbReference type="InterPro" id="IPR011993">
    <property type="entry name" value="PH-like_dom_sf"/>
</dbReference>
<evidence type="ECO:0000313" key="3">
    <source>
        <dbReference type="EMBL" id="JAG99163.1"/>
    </source>
</evidence>
<organism evidence="3">
    <name type="scientific">Araucaria cunninghamii</name>
    <name type="common">Hoop pine</name>
    <name type="synonym">Moreton Bay pine</name>
    <dbReference type="NCBI Taxonomy" id="56994"/>
    <lineage>
        <taxon>Eukaryota</taxon>
        <taxon>Viridiplantae</taxon>
        <taxon>Streptophyta</taxon>
        <taxon>Embryophyta</taxon>
        <taxon>Tracheophyta</taxon>
        <taxon>Spermatophyta</taxon>
        <taxon>Pinopsida</taxon>
        <taxon>Pinidae</taxon>
        <taxon>Conifers II</taxon>
        <taxon>Araucariales</taxon>
        <taxon>Araucariaceae</taxon>
        <taxon>Araucaria</taxon>
    </lineage>
</organism>
<dbReference type="PANTHER" id="PTHR12847">
    <property type="entry name" value="ATP-BINDING CASSETTE ABC TRANSPORTER-RELATED"/>
    <property type="match status" value="1"/>
</dbReference>
<dbReference type="InterPro" id="IPR012466">
    <property type="entry name" value="NECAP_PHear"/>
</dbReference>
<proteinExistence type="predicted"/>
<dbReference type="AlphaFoldDB" id="A0A0D6R9R8"/>
<protein>
    <recommendedName>
        <fullName evidence="2">NECAP PHear domain-containing protein</fullName>
    </recommendedName>
</protein>
<feature type="compositionally biased region" description="Basic and acidic residues" evidence="1">
    <location>
        <begin position="268"/>
        <end position="284"/>
    </location>
</feature>
<reference evidence="3" key="1">
    <citation type="submission" date="2015-03" db="EMBL/GenBank/DDBJ databases">
        <title>A transcriptome of Araucaria cunninghamii, an australian fine timber species.</title>
        <authorList>
            <person name="Jing Yi C.J.Y."/>
            <person name="Yin San L.Y.S."/>
            <person name="Abdul Karim S.S."/>
            <person name="Wan Azmi N.N."/>
            <person name="Hercus R.R."/>
            <person name="Croft L.L."/>
        </authorList>
    </citation>
    <scope>NUCLEOTIDE SEQUENCE</scope>
    <source>
        <strain evidence="3">MI0301</strain>
        <tissue evidence="3">Leaf</tissue>
    </source>
</reference>
<feature type="compositionally biased region" description="Polar residues" evidence="1">
    <location>
        <begin position="237"/>
        <end position="266"/>
    </location>
</feature>